<evidence type="ECO:0000256" key="4">
    <source>
        <dbReference type="ARBA" id="ARBA00022989"/>
    </source>
</evidence>
<gene>
    <name evidence="7" type="ORF">NMN56_022635</name>
</gene>
<evidence type="ECO:0000256" key="1">
    <source>
        <dbReference type="ARBA" id="ARBA00004651"/>
    </source>
</evidence>
<evidence type="ECO:0000313" key="8">
    <source>
        <dbReference type="Proteomes" id="UP001214441"/>
    </source>
</evidence>
<dbReference type="InterPro" id="IPR001123">
    <property type="entry name" value="LeuE-type"/>
</dbReference>
<dbReference type="RefSeq" id="WP_274045665.1">
    <property type="nucleotide sequence ID" value="NZ_JANCPR020000023.1"/>
</dbReference>
<feature type="transmembrane region" description="Helical" evidence="6">
    <location>
        <begin position="206"/>
        <end position="224"/>
    </location>
</feature>
<evidence type="ECO:0000256" key="2">
    <source>
        <dbReference type="ARBA" id="ARBA00022475"/>
    </source>
</evidence>
<keyword evidence="5 6" id="KW-0472">Membrane</keyword>
<evidence type="ECO:0000256" key="5">
    <source>
        <dbReference type="ARBA" id="ARBA00023136"/>
    </source>
</evidence>
<accession>A0ABT7A052</accession>
<keyword evidence="2" id="KW-1003">Cell membrane</keyword>
<proteinExistence type="predicted"/>
<protein>
    <submittedName>
        <fullName evidence="7">LysE family transporter</fullName>
    </submittedName>
</protein>
<sequence>MATSSIAAFLAVSVLLVLVPGADWAYAITSGLRDRSVLPAIGGLMLGYVGLTLVVVAGVAAVVAETPGVLAGLTLIGAAYLVWLGVTTLLSSKAGPGLDAGTSEAAEAGAAGGAGESAGAAGGAAPRSRVLKGAGVSGLNPKALLLYIALLPQFADSHGTWPLAAQIGLLGLLHMAICGVIYFGVGSLARNVLRSRPTAARLVTRVSGVAMIVLGGLLLGEQLLA</sequence>
<evidence type="ECO:0000256" key="3">
    <source>
        <dbReference type="ARBA" id="ARBA00022692"/>
    </source>
</evidence>
<dbReference type="PANTHER" id="PTHR30086:SF20">
    <property type="entry name" value="ARGININE EXPORTER PROTEIN ARGO-RELATED"/>
    <property type="match status" value="1"/>
</dbReference>
<keyword evidence="3 6" id="KW-0812">Transmembrane</keyword>
<feature type="transmembrane region" description="Helical" evidence="6">
    <location>
        <begin position="70"/>
        <end position="90"/>
    </location>
</feature>
<evidence type="ECO:0000313" key="7">
    <source>
        <dbReference type="EMBL" id="MDJ1134707.1"/>
    </source>
</evidence>
<keyword evidence="8" id="KW-1185">Reference proteome</keyword>
<dbReference type="Pfam" id="PF01810">
    <property type="entry name" value="LysE"/>
    <property type="match status" value="1"/>
</dbReference>
<dbReference type="PANTHER" id="PTHR30086">
    <property type="entry name" value="ARGININE EXPORTER PROTEIN ARGO"/>
    <property type="match status" value="1"/>
</dbReference>
<feature type="transmembrane region" description="Helical" evidence="6">
    <location>
        <begin position="163"/>
        <end position="185"/>
    </location>
</feature>
<comment type="caution">
    <text evidence="7">The sequence shown here is derived from an EMBL/GenBank/DDBJ whole genome shotgun (WGS) entry which is preliminary data.</text>
</comment>
<name>A0ABT7A052_9ACTN</name>
<keyword evidence="4 6" id="KW-1133">Transmembrane helix</keyword>
<comment type="subcellular location">
    <subcellularLocation>
        <location evidence="1">Cell membrane</location>
        <topology evidence="1">Multi-pass membrane protein</topology>
    </subcellularLocation>
</comment>
<dbReference type="Proteomes" id="UP001214441">
    <property type="component" value="Unassembled WGS sequence"/>
</dbReference>
<organism evidence="7 8">
    <name type="scientific">Streptomyces iconiensis</name>
    <dbReference type="NCBI Taxonomy" id="1384038"/>
    <lineage>
        <taxon>Bacteria</taxon>
        <taxon>Bacillati</taxon>
        <taxon>Actinomycetota</taxon>
        <taxon>Actinomycetes</taxon>
        <taxon>Kitasatosporales</taxon>
        <taxon>Streptomycetaceae</taxon>
        <taxon>Streptomyces</taxon>
    </lineage>
</organism>
<reference evidence="7 8" key="1">
    <citation type="submission" date="2023-05" db="EMBL/GenBank/DDBJ databases">
        <title>Streptantibioticus silvisoli sp. nov., acidotolerant actinomycetes 1 from pine litter.</title>
        <authorList>
            <person name="Swiecimska M."/>
            <person name="Golinska P."/>
            <person name="Sangal V."/>
            <person name="Wachnowicz B."/>
            <person name="Goodfellow M."/>
        </authorList>
    </citation>
    <scope>NUCLEOTIDE SEQUENCE [LARGE SCALE GENOMIC DNA]</scope>
    <source>
        <strain evidence="7 8">DSM 42109</strain>
    </source>
</reference>
<feature type="transmembrane region" description="Helical" evidence="6">
    <location>
        <begin position="37"/>
        <end position="63"/>
    </location>
</feature>
<evidence type="ECO:0000256" key="6">
    <source>
        <dbReference type="SAM" id="Phobius"/>
    </source>
</evidence>
<dbReference type="EMBL" id="JANCPR020000023">
    <property type="protein sequence ID" value="MDJ1134707.1"/>
    <property type="molecule type" value="Genomic_DNA"/>
</dbReference>